<reference evidence="2" key="1">
    <citation type="journal article" date="2014" name="Proc. Natl. Acad. Sci. U.S.A.">
        <title>Extensive sampling of basidiomycete genomes demonstrates inadequacy of the white-rot/brown-rot paradigm for wood decay fungi.</title>
        <authorList>
            <person name="Riley R."/>
            <person name="Salamov A.A."/>
            <person name="Brown D.W."/>
            <person name="Nagy L.G."/>
            <person name="Floudas D."/>
            <person name="Held B.W."/>
            <person name="Levasseur A."/>
            <person name="Lombard V."/>
            <person name="Morin E."/>
            <person name="Otillar R."/>
            <person name="Lindquist E.A."/>
            <person name="Sun H."/>
            <person name="LaButti K.M."/>
            <person name="Schmutz J."/>
            <person name="Jabbour D."/>
            <person name="Luo H."/>
            <person name="Baker S.E."/>
            <person name="Pisabarro A.G."/>
            <person name="Walton J.D."/>
            <person name="Blanchette R.A."/>
            <person name="Henrissat B."/>
            <person name="Martin F."/>
            <person name="Cullen D."/>
            <person name="Hibbett D.S."/>
            <person name="Grigoriev I.V."/>
        </authorList>
    </citation>
    <scope>NUCLEOTIDE SEQUENCE [LARGE SCALE GENOMIC DNA]</scope>
    <source>
        <strain evidence="2">MUCL 33604</strain>
    </source>
</reference>
<proteinExistence type="predicted"/>
<dbReference type="AlphaFoldDB" id="A0A067PZK8"/>
<dbReference type="STRING" id="933084.A0A067PZK8"/>
<evidence type="ECO:0000313" key="2">
    <source>
        <dbReference type="Proteomes" id="UP000027265"/>
    </source>
</evidence>
<dbReference type="HOGENOM" id="CLU_145571_0_0_1"/>
<evidence type="ECO:0008006" key="3">
    <source>
        <dbReference type="Google" id="ProtNLM"/>
    </source>
</evidence>
<sequence>MKMHHYLRSWGINIGQSTPFIRNTIRQMITFTFATIRNKASNKVARASNGRCDVEKSSVCWLGMHAFHTVLTRKPHAYLKLIKSFEFDLSLPQYRRCRRRFRNVVKDGLGLMTVLGY</sequence>
<protein>
    <recommendedName>
        <fullName evidence="3">RNA-directed DNA polymerase</fullName>
    </recommendedName>
</protein>
<evidence type="ECO:0000313" key="1">
    <source>
        <dbReference type="EMBL" id="KDQ59315.1"/>
    </source>
</evidence>
<name>A0A067PZK8_9AGAM</name>
<dbReference type="InParanoid" id="A0A067PZK8"/>
<keyword evidence="2" id="KW-1185">Reference proteome</keyword>
<dbReference type="Gene3D" id="1.10.357.90">
    <property type="match status" value="1"/>
</dbReference>
<gene>
    <name evidence="1" type="ORF">JAAARDRAFT_128211</name>
</gene>
<dbReference type="Proteomes" id="UP000027265">
    <property type="component" value="Unassembled WGS sequence"/>
</dbReference>
<accession>A0A067PZK8</accession>
<dbReference type="EMBL" id="KL197716">
    <property type="protein sequence ID" value="KDQ59315.1"/>
    <property type="molecule type" value="Genomic_DNA"/>
</dbReference>
<organism evidence="1 2">
    <name type="scientific">Jaapia argillacea MUCL 33604</name>
    <dbReference type="NCBI Taxonomy" id="933084"/>
    <lineage>
        <taxon>Eukaryota</taxon>
        <taxon>Fungi</taxon>
        <taxon>Dikarya</taxon>
        <taxon>Basidiomycota</taxon>
        <taxon>Agaricomycotina</taxon>
        <taxon>Agaricomycetes</taxon>
        <taxon>Agaricomycetidae</taxon>
        <taxon>Jaapiales</taxon>
        <taxon>Jaapiaceae</taxon>
        <taxon>Jaapia</taxon>
    </lineage>
</organism>
<dbReference type="OrthoDB" id="289721at2759"/>